<evidence type="ECO:0000256" key="2">
    <source>
        <dbReference type="SAM" id="Phobius"/>
    </source>
</evidence>
<dbReference type="Pfam" id="PF12349">
    <property type="entry name" value="Sterol-sensing"/>
    <property type="match status" value="1"/>
</dbReference>
<dbReference type="GO" id="GO:0022857">
    <property type="term" value="F:transmembrane transporter activity"/>
    <property type="evidence" value="ECO:0007669"/>
    <property type="project" value="InterPro"/>
</dbReference>
<feature type="transmembrane region" description="Helical" evidence="2">
    <location>
        <begin position="745"/>
        <end position="767"/>
    </location>
</feature>
<dbReference type="Gene3D" id="1.20.1640.10">
    <property type="entry name" value="Multidrug efflux transporter AcrB transmembrane domain"/>
    <property type="match status" value="2"/>
</dbReference>
<dbReference type="InterPro" id="IPR001036">
    <property type="entry name" value="Acrflvin-R"/>
</dbReference>
<dbReference type="InterPro" id="IPR051697">
    <property type="entry name" value="Patched_domain-protein"/>
</dbReference>
<name>A0A7S3KVG1_9STRA</name>
<dbReference type="PROSITE" id="PS50156">
    <property type="entry name" value="SSD"/>
    <property type="match status" value="1"/>
</dbReference>
<protein>
    <recommendedName>
        <fullName evidence="3">SSD domain-containing protein</fullName>
    </recommendedName>
</protein>
<dbReference type="PRINTS" id="PR00702">
    <property type="entry name" value="ACRIFLAVINRP"/>
</dbReference>
<reference evidence="4" key="1">
    <citation type="submission" date="2021-01" db="EMBL/GenBank/DDBJ databases">
        <authorList>
            <person name="Corre E."/>
            <person name="Pelletier E."/>
            <person name="Niang G."/>
            <person name="Scheremetjew M."/>
            <person name="Finn R."/>
            <person name="Kale V."/>
            <person name="Holt S."/>
            <person name="Cochrane G."/>
            <person name="Meng A."/>
            <person name="Brown T."/>
            <person name="Cohen L."/>
        </authorList>
    </citation>
    <scope>NUCLEOTIDE SEQUENCE</scope>
    <source>
        <strain evidence="4">CCMP127</strain>
    </source>
</reference>
<feature type="domain" description="SSD" evidence="3">
    <location>
        <begin position="224"/>
        <end position="381"/>
    </location>
</feature>
<dbReference type="PANTHER" id="PTHR10796:SF92">
    <property type="entry name" value="PATCHED-RELATED, ISOFORM A"/>
    <property type="match status" value="1"/>
</dbReference>
<evidence type="ECO:0000313" key="4">
    <source>
        <dbReference type="EMBL" id="CAE0401992.1"/>
    </source>
</evidence>
<keyword evidence="2" id="KW-0812">Transmembrane</keyword>
<accession>A0A7S3KVG1</accession>
<evidence type="ECO:0000256" key="1">
    <source>
        <dbReference type="ARBA" id="ARBA00005585"/>
    </source>
</evidence>
<feature type="transmembrane region" description="Helical" evidence="2">
    <location>
        <begin position="443"/>
        <end position="464"/>
    </location>
</feature>
<feature type="transmembrane region" description="Helical" evidence="2">
    <location>
        <begin position="255"/>
        <end position="277"/>
    </location>
</feature>
<dbReference type="InterPro" id="IPR000731">
    <property type="entry name" value="SSD"/>
</dbReference>
<dbReference type="GO" id="GO:0016020">
    <property type="term" value="C:membrane"/>
    <property type="evidence" value="ECO:0007669"/>
    <property type="project" value="InterPro"/>
</dbReference>
<gene>
    <name evidence="4" type="ORF">ACOF00016_LOCUS287</name>
</gene>
<feature type="transmembrane region" description="Helical" evidence="2">
    <location>
        <begin position="356"/>
        <end position="380"/>
    </location>
</feature>
<organism evidence="4">
    <name type="scientific">Amphora coffeiformis</name>
    <dbReference type="NCBI Taxonomy" id="265554"/>
    <lineage>
        <taxon>Eukaryota</taxon>
        <taxon>Sar</taxon>
        <taxon>Stramenopiles</taxon>
        <taxon>Ochrophyta</taxon>
        <taxon>Bacillariophyta</taxon>
        <taxon>Bacillariophyceae</taxon>
        <taxon>Bacillariophycidae</taxon>
        <taxon>Thalassiophysales</taxon>
        <taxon>Catenulaceae</taxon>
        <taxon>Amphora</taxon>
    </lineage>
</organism>
<feature type="transmembrane region" description="Helical" evidence="2">
    <location>
        <begin position="283"/>
        <end position="308"/>
    </location>
</feature>
<feature type="transmembrane region" description="Helical" evidence="2">
    <location>
        <begin position="329"/>
        <end position="350"/>
    </location>
</feature>
<proteinExistence type="inferred from homology"/>
<feature type="transmembrane region" description="Helical" evidence="2">
    <location>
        <begin position="700"/>
        <end position="724"/>
    </location>
</feature>
<keyword evidence="2" id="KW-0472">Membrane</keyword>
<dbReference type="EMBL" id="HBIM01000321">
    <property type="protein sequence ID" value="CAE0401992.1"/>
    <property type="molecule type" value="Transcribed_RNA"/>
</dbReference>
<evidence type="ECO:0000259" key="3">
    <source>
        <dbReference type="PROSITE" id="PS50156"/>
    </source>
</evidence>
<dbReference type="SUPFAM" id="SSF82866">
    <property type="entry name" value="Multidrug efflux transporter AcrB transmembrane domain"/>
    <property type="match status" value="2"/>
</dbReference>
<feature type="transmembrane region" description="Helical" evidence="2">
    <location>
        <begin position="773"/>
        <end position="803"/>
    </location>
</feature>
<feature type="transmembrane region" description="Helical" evidence="2">
    <location>
        <begin position="225"/>
        <end position="243"/>
    </location>
</feature>
<keyword evidence="2" id="KW-1133">Transmembrane helix</keyword>
<feature type="transmembrane region" description="Helical" evidence="2">
    <location>
        <begin position="667"/>
        <end position="688"/>
    </location>
</feature>
<comment type="similarity">
    <text evidence="1">Belongs to the patched family.</text>
</comment>
<dbReference type="PANTHER" id="PTHR10796">
    <property type="entry name" value="PATCHED-RELATED"/>
    <property type="match status" value="1"/>
</dbReference>
<sequence length="813" mass="90736">MLAKNKQATPNDNVAAAISPTTDAFVSFVVHAQGENVATKEGVQRTFTALERARSSRGYSEHCTLHGESPCPSEIPDHICAFYGVSTNILAPKVCKVAGVTGFWLHSLAGFETMQTDQQVREILSMNVFPGYENSFDVANYIGYPIYETVNGTNLIVDAKSYLTGMALPHPRSDSAHSVEKHILHDLLKLQEEWDAQDDTSFYRIEVMGSSSFQDEFSRGIQADLRLIPVVVILMSAFTALVFSKADRSHSRSFLGLGAVGCVVLSLMTGYGLMFLFSVPFTTLSLALVFIIMGIGLDDTFIMLLAYVRTDPLKDPVERIRLVIEEVGLSIFMTTATTELAFGLGALSSIPAIRWLSFYGVTTVGFDFVYQITFFVALLVKDEERITQRRYDCLVCARVISDEEQDVSSESLAEEEPATARIEPDQIARQVFSRFVDILTTPWVKSAIVAAFLILLGTFLWSVVHLEVNFDFKSVLPADSYLIRFVNAASKYTTRQGPSPYVYFRNIDQSNHRMQEAMRDYVDQLVALDAISKPPFHFWLQDFHTYLSDHQAELSGLTINQTLRIFLDKSSIRYDDDLLLDSTGNILASRTRVYMDNVDPSNTRDCLDAIRDQRRITRQQHVNRNSKTWAFFMFDPVFPFFEFLLVSREEFIKTTIIGICSVSAMSLVFIPHWPAIIFVGAMIVILYVDLLGFSHLVGEIDVNGVTLVALTMAIGLLVDYVMHVTLRFYDSSEREDRDAKVRDSLLAMGAPVLLGGLSTFLGVVPLVRSSSDVTFTFVVIFSGVVLLGLSHGLVLLPVLLSVLGSQMPESMTE</sequence>
<dbReference type="AlphaFoldDB" id="A0A7S3KVG1"/>
<dbReference type="InterPro" id="IPR053958">
    <property type="entry name" value="HMGCR/SNAP/NPC1-like_SSD"/>
</dbReference>